<dbReference type="EMBL" id="CAJVPT010039673">
    <property type="protein sequence ID" value="CAG8723381.1"/>
    <property type="molecule type" value="Genomic_DNA"/>
</dbReference>
<dbReference type="Proteomes" id="UP000789525">
    <property type="component" value="Unassembled WGS sequence"/>
</dbReference>
<feature type="non-terminal residue" evidence="1">
    <location>
        <position position="58"/>
    </location>
</feature>
<protein>
    <submittedName>
        <fullName evidence="1">12635_t:CDS:1</fullName>
    </submittedName>
</protein>
<evidence type="ECO:0000313" key="2">
    <source>
        <dbReference type="Proteomes" id="UP000789525"/>
    </source>
</evidence>
<comment type="caution">
    <text evidence="1">The sequence shown here is derived from an EMBL/GenBank/DDBJ whole genome shotgun (WGS) entry which is preliminary data.</text>
</comment>
<accession>A0ACA9PVW9</accession>
<reference evidence="1" key="1">
    <citation type="submission" date="2021-06" db="EMBL/GenBank/DDBJ databases">
        <authorList>
            <person name="Kallberg Y."/>
            <person name="Tangrot J."/>
            <person name="Rosling A."/>
        </authorList>
    </citation>
    <scope>NUCLEOTIDE SEQUENCE</scope>
    <source>
        <strain evidence="1">CL356</strain>
    </source>
</reference>
<gene>
    <name evidence="1" type="ORF">ACOLOM_LOCUS11238</name>
</gene>
<sequence length="58" mass="6288">SQCEDAIASKLFGDFSDGKGINSFASFLWEISISKPSTSTKPLPIRLQLLEISSIVLT</sequence>
<evidence type="ECO:0000313" key="1">
    <source>
        <dbReference type="EMBL" id="CAG8723381.1"/>
    </source>
</evidence>
<feature type="non-terminal residue" evidence="1">
    <location>
        <position position="1"/>
    </location>
</feature>
<keyword evidence="2" id="KW-1185">Reference proteome</keyword>
<organism evidence="1 2">
    <name type="scientific">Acaulospora colombiana</name>
    <dbReference type="NCBI Taxonomy" id="27376"/>
    <lineage>
        <taxon>Eukaryota</taxon>
        <taxon>Fungi</taxon>
        <taxon>Fungi incertae sedis</taxon>
        <taxon>Mucoromycota</taxon>
        <taxon>Glomeromycotina</taxon>
        <taxon>Glomeromycetes</taxon>
        <taxon>Diversisporales</taxon>
        <taxon>Acaulosporaceae</taxon>
        <taxon>Acaulospora</taxon>
    </lineage>
</organism>
<proteinExistence type="predicted"/>
<name>A0ACA9PVW9_9GLOM</name>